<dbReference type="GeneID" id="6099945"/>
<dbReference type="GO" id="GO:0005243">
    <property type="term" value="F:gap junction channel activity"/>
    <property type="evidence" value="ECO:0007669"/>
    <property type="project" value="TreeGrafter"/>
</dbReference>
<feature type="transmembrane region" description="Helical" evidence="12">
    <location>
        <begin position="350"/>
        <end position="374"/>
    </location>
</feature>
<evidence type="ECO:0000256" key="6">
    <source>
        <dbReference type="ARBA" id="ARBA00022868"/>
    </source>
</evidence>
<dbReference type="GO" id="GO:0005886">
    <property type="term" value="C:plasma membrane"/>
    <property type="evidence" value="ECO:0007669"/>
    <property type="project" value="UniProtKB-SubCell"/>
</dbReference>
<comment type="similarity">
    <text evidence="12">Belongs to the pannexin family.</text>
</comment>
<keyword evidence="5 12" id="KW-0812">Transmembrane</keyword>
<comment type="caution">
    <text evidence="12">Lacks conserved residue(s) required for the propagation of feature annotation.</text>
</comment>
<keyword evidence="10 12" id="KW-0472">Membrane</keyword>
<dbReference type="RefSeq" id="XP_042938264.1">
    <property type="nucleotide sequence ID" value="XM_043082330.1"/>
</dbReference>
<dbReference type="GO" id="GO:0034220">
    <property type="term" value="P:monoatomic ion transmembrane transport"/>
    <property type="evidence" value="ECO:0007669"/>
    <property type="project" value="UniProtKB-KW"/>
</dbReference>
<sequence>MSIQALLNSLKVISKRYGEDNIDRLHYFLTANLLVAVSTITAWKMFDGKAIECMPPTTFPNSWVTMMIESLISMIRYLSPKEDDDATDRLHYLYSSNILLAFAVLISFKQFGGRPLECMFPNKFPGSWEQYAENYCWSRDTYYVQPDVHVATIRQEERYIPERQLSYYKWVPFFLLLQAACFRMPSIFWNYLSFSSGIRIHEIVEKAMDPSNLDENIRSRNIETLTRHMQNALKFHRRILKRKIEVHKRLKFLNVRYTAFFISLMYLVTKTLYLANAILQLCILNKFLRTDGSSWYGFDVIRDIVNGTEWTTSGYFPRVSVCDFTVRQVGNIQRYSVQCVLVINMFNEKIFVFLWFWYLFLVLCTILSLIYWFIVLTCPCFGRWFISQSLELSEMKFDPDTKTKEVDRFVRSYLRCDGLFVLRMVEIHAGVLFGTDLILSLWNAFYEVEEKLSESRGSIDDYKENASNSFRADFIPNDLIVKEKFIRLRKPIKELKVHAEQNTVLLPLIPENPQNGAADDI</sequence>
<dbReference type="OrthoDB" id="5867527at2759"/>
<keyword evidence="9 12" id="KW-0406">Ion transport</keyword>
<keyword evidence="7" id="KW-0965">Cell junction</keyword>
<keyword evidence="3 12" id="KW-0813">Transport</keyword>
<dbReference type="STRING" id="6279.A0A5S6PW69"/>
<accession>A0A5S6PW69</accession>
<reference evidence="14" key="1">
    <citation type="journal article" date="2007" name="Science">
        <title>Draft genome of the filarial nematode parasite Brugia malayi.</title>
        <authorList>
            <person name="Ghedin E."/>
            <person name="Wang S."/>
            <person name="Spiro D."/>
            <person name="Caler E."/>
            <person name="Zhao Q."/>
            <person name="Crabtree J."/>
            <person name="Allen J.E."/>
            <person name="Delcher A.L."/>
            <person name="Guiliano D.B."/>
            <person name="Miranda-Saavedra D."/>
            <person name="Angiuoli S.V."/>
            <person name="Creasy T."/>
            <person name="Amedeo P."/>
            <person name="Haas B."/>
            <person name="El-Sayed N.M."/>
            <person name="Wortman J.R."/>
            <person name="Feldblyum T."/>
            <person name="Tallon L."/>
            <person name="Schatz M."/>
            <person name="Shumway M."/>
            <person name="Koo H."/>
            <person name="Salzberg S.L."/>
            <person name="Schobel S."/>
            <person name="Pertea M."/>
            <person name="Pop M."/>
            <person name="White O."/>
            <person name="Barton G.J."/>
            <person name="Carlow C.K."/>
            <person name="Crawford M.J."/>
            <person name="Daub J."/>
            <person name="Dimmic M.W."/>
            <person name="Estes C.F."/>
            <person name="Foster J.M."/>
            <person name="Ganatra M."/>
            <person name="Gregory W.F."/>
            <person name="Johnson N.M."/>
            <person name="Jin J."/>
            <person name="Komuniecki R."/>
            <person name="Korf I."/>
            <person name="Kumar S."/>
            <person name="Laney S."/>
            <person name="Li B.W."/>
            <person name="Li W."/>
            <person name="Lindblom T.H."/>
            <person name="Lustigman S."/>
            <person name="Ma D."/>
            <person name="Maina C.V."/>
            <person name="Martin D.M."/>
            <person name="McCarter J.P."/>
            <person name="McReynolds L."/>
            <person name="Mitreva M."/>
            <person name="Nutman T.B."/>
            <person name="Parkinson J."/>
            <person name="Peregrin-Alvarez J.M."/>
            <person name="Poole C."/>
            <person name="Ren Q."/>
            <person name="Saunders L."/>
            <person name="Sluder A.E."/>
            <person name="Smith K."/>
            <person name="Stanke M."/>
            <person name="Unnasch T.R."/>
            <person name="Ware J."/>
            <person name="Wei A.D."/>
            <person name="Weil G."/>
            <person name="Williams D.J."/>
            <person name="Zhang Y."/>
            <person name="Williams S.A."/>
            <person name="Fraser-Liggett C."/>
            <person name="Slatko B."/>
            <person name="Blaxter M.L."/>
            <person name="Scott A.L."/>
        </authorList>
    </citation>
    <scope>NUCLEOTIDE SEQUENCE</scope>
    <source>
        <strain evidence="14">FR3</strain>
    </source>
</reference>
<evidence type="ECO:0000256" key="11">
    <source>
        <dbReference type="ARBA" id="ARBA00023303"/>
    </source>
</evidence>
<keyword evidence="4" id="KW-1003">Cell membrane</keyword>
<feature type="transmembrane region" description="Helical" evidence="12">
    <location>
        <begin position="257"/>
        <end position="279"/>
    </location>
</feature>
<evidence type="ECO:0000256" key="5">
    <source>
        <dbReference type="ARBA" id="ARBA00022692"/>
    </source>
</evidence>
<evidence type="ECO:0000313" key="15">
    <source>
        <dbReference type="WBParaSite" id="Bm8586b.1"/>
    </source>
</evidence>
<protein>
    <recommendedName>
        <fullName evidence="12">Innexin</fullName>
    </recommendedName>
</protein>
<comment type="subcellular location">
    <subcellularLocation>
        <location evidence="1">Cell junction</location>
        <location evidence="1">Gap junction</location>
    </subcellularLocation>
    <subcellularLocation>
        <location evidence="2 12">Cell membrane</location>
        <topology evidence="2 12">Multi-pass membrane protein</topology>
    </subcellularLocation>
</comment>
<gene>
    <name evidence="13 15" type="primary">Bma-inx-11</name>
    <name evidence="12" type="synonym">inx</name>
    <name evidence="13" type="ORF">BM_BM8586</name>
</gene>
<evidence type="ECO:0000256" key="10">
    <source>
        <dbReference type="ARBA" id="ARBA00023136"/>
    </source>
</evidence>
<evidence type="ECO:0000313" key="13">
    <source>
        <dbReference type="EMBL" id="VIO99184.1"/>
    </source>
</evidence>
<dbReference type="Pfam" id="PF00876">
    <property type="entry name" value="Innexin"/>
    <property type="match status" value="2"/>
</dbReference>
<evidence type="ECO:0000256" key="2">
    <source>
        <dbReference type="ARBA" id="ARBA00004651"/>
    </source>
</evidence>
<dbReference type="PRINTS" id="PR01262">
    <property type="entry name" value="INNEXIN"/>
</dbReference>
<proteinExistence type="inferred from homology"/>
<evidence type="ECO:0000256" key="12">
    <source>
        <dbReference type="RuleBase" id="RU010713"/>
    </source>
</evidence>
<dbReference type="Proteomes" id="UP000006672">
    <property type="component" value="Unassembled WGS sequence"/>
</dbReference>
<evidence type="ECO:0000256" key="8">
    <source>
        <dbReference type="ARBA" id="ARBA00022989"/>
    </source>
</evidence>
<evidence type="ECO:0000256" key="1">
    <source>
        <dbReference type="ARBA" id="ARBA00004610"/>
    </source>
</evidence>
<evidence type="ECO:0000256" key="7">
    <source>
        <dbReference type="ARBA" id="ARBA00022949"/>
    </source>
</evidence>
<keyword evidence="14" id="KW-1185">Reference proteome</keyword>
<name>A0A4E9FQ18_BRUMA</name>
<dbReference type="WBParaSite" id="Bm8586b.1">
    <property type="protein sequence ID" value="Bm8586b.1"/>
    <property type="gene ID" value="WBGene00228847"/>
</dbReference>
<comment type="function">
    <text evidence="12">Structural component of the gap junctions.</text>
</comment>
<evidence type="ECO:0000256" key="9">
    <source>
        <dbReference type="ARBA" id="ARBA00023065"/>
    </source>
</evidence>
<dbReference type="AlphaFoldDB" id="A0A4E9FQ18"/>
<keyword evidence="11 12" id="KW-0407">Ion channel</keyword>
<reference evidence="13" key="2">
    <citation type="submission" date="2019-04" db="EMBL/GenBank/DDBJ databases">
        <authorList>
            <person name="Howe K."/>
            <person name="Paulini M."/>
            <person name="Williams G."/>
        </authorList>
    </citation>
    <scope>NUCLEOTIDE SEQUENCE [LARGE SCALE GENOMIC DNA]</scope>
    <source>
        <strain evidence="13">FR3</strain>
    </source>
</reference>
<keyword evidence="6" id="KW-0303">Gap junction</keyword>
<accession>A0A4E9FQ18</accession>
<evidence type="ECO:0000256" key="4">
    <source>
        <dbReference type="ARBA" id="ARBA00022475"/>
    </source>
</evidence>
<dbReference type="GO" id="GO:0005921">
    <property type="term" value="C:gap junction"/>
    <property type="evidence" value="ECO:0007669"/>
    <property type="project" value="UniProtKB-SubCell"/>
</dbReference>
<dbReference type="PROSITE" id="PS51013">
    <property type="entry name" value="PANNEXIN"/>
    <property type="match status" value="1"/>
</dbReference>
<dbReference type="InterPro" id="IPR000990">
    <property type="entry name" value="Innexin"/>
</dbReference>
<evidence type="ECO:0000313" key="14">
    <source>
        <dbReference type="Proteomes" id="UP000006672"/>
    </source>
</evidence>
<reference evidence="15" key="3">
    <citation type="submission" date="2019-12" db="UniProtKB">
        <authorList>
            <consortium name="WormBaseParasite"/>
        </authorList>
    </citation>
    <scope>IDENTIFICATION</scope>
</reference>
<keyword evidence="8 12" id="KW-1133">Transmembrane helix</keyword>
<dbReference type="EMBL" id="CAAKNF010000195">
    <property type="protein sequence ID" value="VIO99184.1"/>
    <property type="molecule type" value="Genomic_DNA"/>
</dbReference>
<dbReference type="CTD" id="6099945"/>
<dbReference type="PANTHER" id="PTHR11893:SF31">
    <property type="entry name" value="INNEXIN-11"/>
    <property type="match status" value="1"/>
</dbReference>
<organism evidence="13">
    <name type="scientific">Brugia malayi</name>
    <name type="common">Filarial nematode worm</name>
    <dbReference type="NCBI Taxonomy" id="6279"/>
    <lineage>
        <taxon>Eukaryota</taxon>
        <taxon>Metazoa</taxon>
        <taxon>Ecdysozoa</taxon>
        <taxon>Nematoda</taxon>
        <taxon>Chromadorea</taxon>
        <taxon>Rhabditida</taxon>
        <taxon>Spirurina</taxon>
        <taxon>Spiruromorpha</taxon>
        <taxon>Filarioidea</taxon>
        <taxon>Onchocercidae</taxon>
        <taxon>Brugia</taxon>
    </lineage>
</organism>
<evidence type="ECO:0000256" key="3">
    <source>
        <dbReference type="ARBA" id="ARBA00022448"/>
    </source>
</evidence>
<dbReference type="PANTHER" id="PTHR11893">
    <property type="entry name" value="INNEXIN"/>
    <property type="match status" value="1"/>
</dbReference>